<dbReference type="EMBL" id="AMZH03000321">
    <property type="protein sequence ID" value="RRT84358.1"/>
    <property type="molecule type" value="Genomic_DNA"/>
</dbReference>
<feature type="compositionally biased region" description="Polar residues" evidence="1">
    <location>
        <begin position="210"/>
        <end position="226"/>
    </location>
</feature>
<accession>A0A427B7B6</accession>
<proteinExistence type="predicted"/>
<feature type="chain" id="PRO_5019047132" description="PH domain-containing protein" evidence="3">
    <location>
        <begin position="21"/>
        <end position="245"/>
    </location>
</feature>
<gene>
    <name evidence="4" type="ORF">B296_00011467</name>
</gene>
<keyword evidence="3" id="KW-0732">Signal</keyword>
<evidence type="ECO:0000256" key="3">
    <source>
        <dbReference type="SAM" id="SignalP"/>
    </source>
</evidence>
<feature type="signal peptide" evidence="3">
    <location>
        <begin position="1"/>
        <end position="20"/>
    </location>
</feature>
<dbReference type="AlphaFoldDB" id="A0A427B7B6"/>
<evidence type="ECO:0000256" key="2">
    <source>
        <dbReference type="SAM" id="Phobius"/>
    </source>
</evidence>
<feature type="region of interest" description="Disordered" evidence="1">
    <location>
        <begin position="20"/>
        <end position="46"/>
    </location>
</feature>
<evidence type="ECO:0000313" key="5">
    <source>
        <dbReference type="Proteomes" id="UP000287651"/>
    </source>
</evidence>
<organism evidence="4 5">
    <name type="scientific">Ensete ventricosum</name>
    <name type="common">Abyssinian banana</name>
    <name type="synonym">Musa ensete</name>
    <dbReference type="NCBI Taxonomy" id="4639"/>
    <lineage>
        <taxon>Eukaryota</taxon>
        <taxon>Viridiplantae</taxon>
        <taxon>Streptophyta</taxon>
        <taxon>Embryophyta</taxon>
        <taxon>Tracheophyta</taxon>
        <taxon>Spermatophyta</taxon>
        <taxon>Magnoliopsida</taxon>
        <taxon>Liliopsida</taxon>
        <taxon>Zingiberales</taxon>
        <taxon>Musaceae</taxon>
        <taxon>Ensete</taxon>
    </lineage>
</organism>
<name>A0A427B7B6_ENSVE</name>
<evidence type="ECO:0000313" key="4">
    <source>
        <dbReference type="EMBL" id="RRT84358.1"/>
    </source>
</evidence>
<feature type="region of interest" description="Disordered" evidence="1">
    <location>
        <begin position="191"/>
        <end position="245"/>
    </location>
</feature>
<evidence type="ECO:0000256" key="1">
    <source>
        <dbReference type="SAM" id="MobiDB-lite"/>
    </source>
</evidence>
<evidence type="ECO:0008006" key="6">
    <source>
        <dbReference type="Google" id="ProtNLM"/>
    </source>
</evidence>
<keyword evidence="2" id="KW-1133">Transmembrane helix</keyword>
<reference evidence="4 5" key="1">
    <citation type="journal article" date="2014" name="Agronomy (Basel)">
        <title>A Draft Genome Sequence for Ensete ventricosum, the Drought-Tolerant Tree Against Hunger.</title>
        <authorList>
            <person name="Harrison J."/>
            <person name="Moore K.A."/>
            <person name="Paszkiewicz K."/>
            <person name="Jones T."/>
            <person name="Grant M."/>
            <person name="Ambacheew D."/>
            <person name="Muzemil S."/>
            <person name="Studholme D.J."/>
        </authorList>
    </citation>
    <scope>NUCLEOTIDE SEQUENCE [LARGE SCALE GENOMIC DNA]</scope>
</reference>
<sequence length="245" mass="26534">MVNILVLLLISRYAPQECNVEDLSEEDEPPKSSKDSKKSNGPEKGPSLVFKITSKVAYKTVLKGNYVMLCEHNNNRFSAHSAVLLKAENMADKVEWVNKIQKITGSRGNPLKGATDSEASPAIRQSHSDGSLVGKFRCLARFLGTFIISIVVIKINVNVLAAIFIAESSPRTNVAPGDDWRSAFDAASNGTVDGSYTESSRSTSRRHGYPTQNGDTSSGANSGSRRTPNRLPPAPPQGSSSVYRY</sequence>
<comment type="caution">
    <text evidence="4">The sequence shown here is derived from an EMBL/GenBank/DDBJ whole genome shotgun (WGS) entry which is preliminary data.</text>
</comment>
<protein>
    <recommendedName>
        <fullName evidence="6">PH domain-containing protein</fullName>
    </recommendedName>
</protein>
<feature type="transmembrane region" description="Helical" evidence="2">
    <location>
        <begin position="142"/>
        <end position="166"/>
    </location>
</feature>
<dbReference type="Proteomes" id="UP000287651">
    <property type="component" value="Unassembled WGS sequence"/>
</dbReference>
<keyword evidence="2" id="KW-0472">Membrane</keyword>
<feature type="compositionally biased region" description="Basic and acidic residues" evidence="1">
    <location>
        <begin position="29"/>
        <end position="41"/>
    </location>
</feature>
<keyword evidence="2" id="KW-0812">Transmembrane</keyword>